<sequence>MQWSSEELALKSLQDWWIDAGVAPDHPVSLKANPAAQPSTRAPLPTEKAAPTAPKAPRRLRTDQALEAQKLVAGVTSTAELKDVISGFKGCDLRQSARSTVVYDGNPQAKIMIICGTPDTDEEKAGLPAAGAPGLLLDKMFASIGLNRETSLYIASLMPWRVPGDRVPDELEWSICKPFLMRQIELVAPKIIITIGKVASQTLLSKRDNIAKLRGETFSYTHEGLGTNIPLIPLLAPSYLLNRSAEKAKTWADLQIIEKLAQDLGLTQKP</sequence>
<dbReference type="InterPro" id="IPR036895">
    <property type="entry name" value="Uracil-DNA_glycosylase-like_sf"/>
</dbReference>
<dbReference type="SUPFAM" id="SSF52141">
    <property type="entry name" value="Uracil-DNA glycosylase-like"/>
    <property type="match status" value="1"/>
</dbReference>
<keyword evidence="6" id="KW-0479">Metal-binding</keyword>
<dbReference type="SMART" id="SM00986">
    <property type="entry name" value="UDG"/>
    <property type="match status" value="1"/>
</dbReference>
<comment type="caution">
    <text evidence="14">The sequence shown here is derived from an EMBL/GenBank/DDBJ whole genome shotgun (WGS) entry which is preliminary data.</text>
</comment>
<name>A0ABW2IIU5_9PROT</name>
<comment type="catalytic activity">
    <reaction evidence="1">
        <text>Hydrolyzes single-stranded DNA or mismatched double-stranded DNA and polynucleotides, releasing free uracil.</text>
        <dbReference type="EC" id="3.2.2.27"/>
    </reaction>
</comment>
<evidence type="ECO:0000256" key="11">
    <source>
        <dbReference type="ARBA" id="ARBA00023204"/>
    </source>
</evidence>
<keyword evidence="7" id="KW-0227">DNA damage</keyword>
<accession>A0ABW2IIU5</accession>
<dbReference type="RefSeq" id="WP_382166229.1">
    <property type="nucleotide sequence ID" value="NZ_JBHTBR010000002.1"/>
</dbReference>
<evidence type="ECO:0000256" key="12">
    <source>
        <dbReference type="SAM" id="MobiDB-lite"/>
    </source>
</evidence>
<dbReference type="PANTHER" id="PTHR33693">
    <property type="entry name" value="TYPE-5 URACIL-DNA GLYCOSYLASE"/>
    <property type="match status" value="1"/>
</dbReference>
<dbReference type="GO" id="GO:0004844">
    <property type="term" value="F:uracil DNA N-glycosylase activity"/>
    <property type="evidence" value="ECO:0007669"/>
    <property type="project" value="UniProtKB-EC"/>
</dbReference>
<keyword evidence="5" id="KW-0004">4Fe-4S</keyword>
<feature type="region of interest" description="Disordered" evidence="12">
    <location>
        <begin position="28"/>
        <end position="58"/>
    </location>
</feature>
<dbReference type="SMART" id="SM00987">
    <property type="entry name" value="UreE_C"/>
    <property type="match status" value="1"/>
</dbReference>
<dbReference type="Proteomes" id="UP001596492">
    <property type="component" value="Unassembled WGS sequence"/>
</dbReference>
<dbReference type="InterPro" id="IPR005273">
    <property type="entry name" value="Ura-DNA_glyco_family4"/>
</dbReference>
<evidence type="ECO:0000313" key="14">
    <source>
        <dbReference type="EMBL" id="MFC7291029.1"/>
    </source>
</evidence>
<evidence type="ECO:0000256" key="1">
    <source>
        <dbReference type="ARBA" id="ARBA00001400"/>
    </source>
</evidence>
<evidence type="ECO:0000256" key="4">
    <source>
        <dbReference type="ARBA" id="ARBA00019403"/>
    </source>
</evidence>
<dbReference type="NCBIfam" id="TIGR00758">
    <property type="entry name" value="UDG_fam4"/>
    <property type="match status" value="1"/>
</dbReference>
<feature type="compositionally biased region" description="Low complexity" evidence="12">
    <location>
        <begin position="42"/>
        <end position="55"/>
    </location>
</feature>
<evidence type="ECO:0000256" key="5">
    <source>
        <dbReference type="ARBA" id="ARBA00022485"/>
    </source>
</evidence>
<evidence type="ECO:0000256" key="2">
    <source>
        <dbReference type="ARBA" id="ARBA00006521"/>
    </source>
</evidence>
<evidence type="ECO:0000313" key="15">
    <source>
        <dbReference type="Proteomes" id="UP001596492"/>
    </source>
</evidence>
<gene>
    <name evidence="14" type="ORF">ACFQS8_05335</name>
</gene>
<dbReference type="InterPro" id="IPR005122">
    <property type="entry name" value="Uracil-DNA_glycosylase-like"/>
</dbReference>
<organism evidence="14 15">
    <name type="scientific">Hirschia litorea</name>
    <dbReference type="NCBI Taxonomy" id="1199156"/>
    <lineage>
        <taxon>Bacteria</taxon>
        <taxon>Pseudomonadati</taxon>
        <taxon>Pseudomonadota</taxon>
        <taxon>Alphaproteobacteria</taxon>
        <taxon>Hyphomonadales</taxon>
        <taxon>Hyphomonadaceae</taxon>
        <taxon>Hirschia</taxon>
    </lineage>
</organism>
<feature type="domain" description="Uracil-DNA glycosylase-like" evidence="13">
    <location>
        <begin position="102"/>
        <end position="255"/>
    </location>
</feature>
<dbReference type="PANTHER" id="PTHR33693:SF1">
    <property type="entry name" value="TYPE-4 URACIL-DNA GLYCOSYLASE"/>
    <property type="match status" value="1"/>
</dbReference>
<keyword evidence="11" id="KW-0234">DNA repair</keyword>
<evidence type="ECO:0000259" key="13">
    <source>
        <dbReference type="SMART" id="SM00986"/>
    </source>
</evidence>
<evidence type="ECO:0000256" key="9">
    <source>
        <dbReference type="ARBA" id="ARBA00023004"/>
    </source>
</evidence>
<evidence type="ECO:0000256" key="6">
    <source>
        <dbReference type="ARBA" id="ARBA00022723"/>
    </source>
</evidence>
<reference evidence="15" key="1">
    <citation type="journal article" date="2019" name="Int. J. Syst. Evol. Microbiol.">
        <title>The Global Catalogue of Microorganisms (GCM) 10K type strain sequencing project: providing services to taxonomists for standard genome sequencing and annotation.</title>
        <authorList>
            <consortium name="The Broad Institute Genomics Platform"/>
            <consortium name="The Broad Institute Genome Sequencing Center for Infectious Disease"/>
            <person name="Wu L."/>
            <person name="Ma J."/>
        </authorList>
    </citation>
    <scope>NUCLEOTIDE SEQUENCE [LARGE SCALE GENOMIC DNA]</scope>
    <source>
        <strain evidence="15">CCUG 51308</strain>
    </source>
</reference>
<comment type="similarity">
    <text evidence="2">Belongs to the uracil-DNA glycosylase (UDG) superfamily. Type 4 (UDGa) family.</text>
</comment>
<evidence type="ECO:0000256" key="3">
    <source>
        <dbReference type="ARBA" id="ARBA00012030"/>
    </source>
</evidence>
<evidence type="ECO:0000256" key="7">
    <source>
        <dbReference type="ARBA" id="ARBA00022763"/>
    </source>
</evidence>
<keyword evidence="9" id="KW-0408">Iron</keyword>
<evidence type="ECO:0000256" key="10">
    <source>
        <dbReference type="ARBA" id="ARBA00023014"/>
    </source>
</evidence>
<dbReference type="EMBL" id="JBHTBR010000002">
    <property type="protein sequence ID" value="MFC7291029.1"/>
    <property type="molecule type" value="Genomic_DNA"/>
</dbReference>
<keyword evidence="10" id="KW-0411">Iron-sulfur</keyword>
<dbReference type="InterPro" id="IPR051536">
    <property type="entry name" value="UDG_Type-4/5"/>
</dbReference>
<keyword evidence="8 14" id="KW-0378">Hydrolase</keyword>
<dbReference type="EC" id="3.2.2.27" evidence="3"/>
<keyword evidence="14" id="KW-0326">Glycosidase</keyword>
<proteinExistence type="inferred from homology"/>
<dbReference type="CDD" id="cd10030">
    <property type="entry name" value="UDG-F4_TTUDGA_SPO1dp_like"/>
    <property type="match status" value="1"/>
</dbReference>
<dbReference type="Gene3D" id="3.40.470.10">
    <property type="entry name" value="Uracil-DNA glycosylase-like domain"/>
    <property type="match status" value="1"/>
</dbReference>
<dbReference type="Pfam" id="PF03167">
    <property type="entry name" value="UDG"/>
    <property type="match status" value="1"/>
</dbReference>
<evidence type="ECO:0000256" key="8">
    <source>
        <dbReference type="ARBA" id="ARBA00022801"/>
    </source>
</evidence>
<keyword evidence="15" id="KW-1185">Reference proteome</keyword>
<protein>
    <recommendedName>
        <fullName evidence="4">Type-4 uracil-DNA glycosylase</fullName>
        <ecNumber evidence="3">3.2.2.27</ecNumber>
    </recommendedName>
</protein>